<evidence type="ECO:0000313" key="1">
    <source>
        <dbReference type="EMBL" id="VDC18924.1"/>
    </source>
</evidence>
<sequence length="50" mass="5279">MITRKKVVEGLAPRLAAARISDWSNPESVAVTVMITKGIPSAAWASTTPV</sequence>
<dbReference type="EMBL" id="UXAW01000015">
    <property type="protein sequence ID" value="VDC18924.1"/>
    <property type="molecule type" value="Genomic_DNA"/>
</dbReference>
<dbReference type="Proteomes" id="UP000277498">
    <property type="component" value="Unassembled WGS sequence"/>
</dbReference>
<dbReference type="AlphaFoldDB" id="A0A3P5WEI0"/>
<organism evidence="1 2">
    <name type="scientific">Pseudogemmobacter humi</name>
    <dbReference type="NCBI Taxonomy" id="2483812"/>
    <lineage>
        <taxon>Bacteria</taxon>
        <taxon>Pseudomonadati</taxon>
        <taxon>Pseudomonadota</taxon>
        <taxon>Alphaproteobacteria</taxon>
        <taxon>Rhodobacterales</taxon>
        <taxon>Paracoccaceae</taxon>
        <taxon>Pseudogemmobacter</taxon>
    </lineage>
</organism>
<reference evidence="1 2" key="1">
    <citation type="submission" date="2018-11" db="EMBL/GenBank/DDBJ databases">
        <authorList>
            <person name="Criscuolo A."/>
        </authorList>
    </citation>
    <scope>NUCLEOTIDE SEQUENCE [LARGE SCALE GENOMIC DNA]</scope>
    <source>
        <strain evidence="1">ACIP111625</strain>
    </source>
</reference>
<gene>
    <name evidence="1" type="ORF">XINFAN_00011</name>
</gene>
<proteinExistence type="predicted"/>
<accession>A0A3P5WEI0</accession>
<protein>
    <submittedName>
        <fullName evidence="1">Uncharacterized protein</fullName>
    </submittedName>
</protein>
<name>A0A3P5WEI0_9RHOB</name>
<keyword evidence="2" id="KW-1185">Reference proteome</keyword>
<evidence type="ECO:0000313" key="2">
    <source>
        <dbReference type="Proteomes" id="UP000277498"/>
    </source>
</evidence>